<protein>
    <submittedName>
        <fullName evidence="2">Glycosyltransferase</fullName>
    </submittedName>
</protein>
<dbReference type="Proteomes" id="UP000298438">
    <property type="component" value="Unassembled WGS sequence"/>
</dbReference>
<dbReference type="EMBL" id="SPVF01000224">
    <property type="protein sequence ID" value="TFW15761.1"/>
    <property type="molecule type" value="Genomic_DNA"/>
</dbReference>
<dbReference type="Gene3D" id="3.40.50.2000">
    <property type="entry name" value="Glycogen Phosphorylase B"/>
    <property type="match status" value="2"/>
</dbReference>
<keyword evidence="1 2" id="KW-0808">Transferase</keyword>
<dbReference type="CDD" id="cd03801">
    <property type="entry name" value="GT4_PimA-like"/>
    <property type="match status" value="1"/>
</dbReference>
<dbReference type="SUPFAM" id="SSF53756">
    <property type="entry name" value="UDP-Glycosyltransferase/glycogen phosphorylase"/>
    <property type="match status" value="1"/>
</dbReference>
<comment type="caution">
    <text evidence="2">The sequence shown here is derived from an EMBL/GenBank/DDBJ whole genome shotgun (WGS) entry which is preliminary data.</text>
</comment>
<dbReference type="OrthoDB" id="6501921at2"/>
<dbReference type="PANTHER" id="PTHR46401:SF2">
    <property type="entry name" value="GLYCOSYLTRANSFERASE WBBK-RELATED"/>
    <property type="match status" value="1"/>
</dbReference>
<dbReference type="RefSeq" id="WP_135208502.1">
    <property type="nucleotide sequence ID" value="NZ_SPVF01000224.1"/>
</dbReference>
<proteinExistence type="predicted"/>
<dbReference type="GO" id="GO:0009103">
    <property type="term" value="P:lipopolysaccharide biosynthetic process"/>
    <property type="evidence" value="ECO:0007669"/>
    <property type="project" value="TreeGrafter"/>
</dbReference>
<dbReference type="PANTHER" id="PTHR46401">
    <property type="entry name" value="GLYCOSYLTRANSFERASE WBBK-RELATED"/>
    <property type="match status" value="1"/>
</dbReference>
<evidence type="ECO:0000256" key="1">
    <source>
        <dbReference type="ARBA" id="ARBA00022679"/>
    </source>
</evidence>
<evidence type="ECO:0000313" key="2">
    <source>
        <dbReference type="EMBL" id="TFW15761.1"/>
    </source>
</evidence>
<sequence>MRVGILSYPMLFERDGGLQVQVRETVRALNRLPAEHAVHAELADPVHMRLAHFDVVHVFAAINGNHRIIEAATEAGVPTVLSPLVSPGWTRTTGVRARVADRVLGNLTRWNVQSSYAQMRSALEQANRVIALGDEERRAIEEAFLVDVTKVRVLPNGISHQFFGAAPSLFRERTGLRGPFVLMVASISPYKNQLGLAEALSELALPLVLIGEAQERDQSYLQALRKVRGVVCMGPIAHTDPLLASAYAAASVFALPSQGEVAPLSVMEALAAGTPVVMTDQSALHLVDDAFAITRVRWNDNAAQQRAVLAHVEAPPERARVRALVQDYTWERVAMQLAGLYRELLGQPAASERARDAV</sequence>
<dbReference type="Pfam" id="PF13692">
    <property type="entry name" value="Glyco_trans_1_4"/>
    <property type="match status" value="1"/>
</dbReference>
<organism evidence="2 3">
    <name type="scientific">Zemynaea arenosa</name>
    <dbReference type="NCBI Taxonomy" id="2561931"/>
    <lineage>
        <taxon>Bacteria</taxon>
        <taxon>Pseudomonadati</taxon>
        <taxon>Pseudomonadota</taxon>
        <taxon>Betaproteobacteria</taxon>
        <taxon>Burkholderiales</taxon>
        <taxon>Oxalobacteraceae</taxon>
        <taxon>Telluria group</taxon>
        <taxon>Zemynaea</taxon>
    </lineage>
</organism>
<dbReference type="GO" id="GO:0016757">
    <property type="term" value="F:glycosyltransferase activity"/>
    <property type="evidence" value="ECO:0007669"/>
    <property type="project" value="TreeGrafter"/>
</dbReference>
<dbReference type="AlphaFoldDB" id="A0A4Y9S6V1"/>
<evidence type="ECO:0000313" key="3">
    <source>
        <dbReference type="Proteomes" id="UP000298438"/>
    </source>
</evidence>
<accession>A0A4Y9S6V1</accession>
<reference evidence="2 3" key="1">
    <citation type="submission" date="2019-03" db="EMBL/GenBank/DDBJ databases">
        <title>Draft Genome Sequence of Massilia arenosa sp. nov., a Novel Massilia Species Isolated from a Sandy-loam Maize Soil.</title>
        <authorList>
            <person name="Raths R."/>
            <person name="Peta V."/>
            <person name="Bucking H."/>
        </authorList>
    </citation>
    <scope>NUCLEOTIDE SEQUENCE [LARGE SCALE GENOMIC DNA]</scope>
    <source>
        <strain evidence="2 3">MC02</strain>
    </source>
</reference>
<gene>
    <name evidence="2" type="ORF">E4L96_17505</name>
</gene>
<name>A0A4Y9S6V1_9BURK</name>
<keyword evidence="3" id="KW-1185">Reference proteome</keyword>